<organism evidence="1 2">
    <name type="scientific">Acorus gramineus</name>
    <name type="common">Dwarf sweet flag</name>
    <dbReference type="NCBI Taxonomy" id="55184"/>
    <lineage>
        <taxon>Eukaryota</taxon>
        <taxon>Viridiplantae</taxon>
        <taxon>Streptophyta</taxon>
        <taxon>Embryophyta</taxon>
        <taxon>Tracheophyta</taxon>
        <taxon>Spermatophyta</taxon>
        <taxon>Magnoliopsida</taxon>
        <taxon>Liliopsida</taxon>
        <taxon>Acoraceae</taxon>
        <taxon>Acorus</taxon>
    </lineage>
</organism>
<evidence type="ECO:0000313" key="2">
    <source>
        <dbReference type="Proteomes" id="UP001179952"/>
    </source>
</evidence>
<keyword evidence="2" id="KW-1185">Reference proteome</keyword>
<evidence type="ECO:0008006" key="3">
    <source>
        <dbReference type="Google" id="ProtNLM"/>
    </source>
</evidence>
<evidence type="ECO:0000313" key="1">
    <source>
        <dbReference type="EMBL" id="KAK1256612.1"/>
    </source>
</evidence>
<protein>
    <recommendedName>
        <fullName evidence="3">Reverse transcriptase</fullName>
    </recommendedName>
</protein>
<reference evidence="1" key="2">
    <citation type="submission" date="2023-06" db="EMBL/GenBank/DDBJ databases">
        <authorList>
            <person name="Ma L."/>
            <person name="Liu K.-W."/>
            <person name="Li Z."/>
            <person name="Hsiao Y.-Y."/>
            <person name="Qi Y."/>
            <person name="Fu T."/>
            <person name="Tang G."/>
            <person name="Zhang D."/>
            <person name="Sun W.-H."/>
            <person name="Liu D.-K."/>
            <person name="Li Y."/>
            <person name="Chen G.-Z."/>
            <person name="Liu X.-D."/>
            <person name="Liao X.-Y."/>
            <person name="Jiang Y.-T."/>
            <person name="Yu X."/>
            <person name="Hao Y."/>
            <person name="Huang J."/>
            <person name="Zhao X.-W."/>
            <person name="Ke S."/>
            <person name="Chen Y.-Y."/>
            <person name="Wu W.-L."/>
            <person name="Hsu J.-L."/>
            <person name="Lin Y.-F."/>
            <person name="Huang M.-D."/>
            <person name="Li C.-Y."/>
            <person name="Huang L."/>
            <person name="Wang Z.-W."/>
            <person name="Zhao X."/>
            <person name="Zhong W.-Y."/>
            <person name="Peng D.-H."/>
            <person name="Ahmad S."/>
            <person name="Lan S."/>
            <person name="Zhang J.-S."/>
            <person name="Tsai W.-C."/>
            <person name="Van De Peer Y."/>
            <person name="Liu Z.-J."/>
        </authorList>
    </citation>
    <scope>NUCLEOTIDE SEQUENCE</scope>
    <source>
        <strain evidence="1">SCP</strain>
        <tissue evidence="1">Leaves</tissue>
    </source>
</reference>
<dbReference type="EMBL" id="JAUJYN010000103">
    <property type="protein sequence ID" value="KAK1256612.1"/>
    <property type="molecule type" value="Genomic_DNA"/>
</dbReference>
<comment type="caution">
    <text evidence="1">The sequence shown here is derived from an EMBL/GenBank/DDBJ whole genome shotgun (WGS) entry which is preliminary data.</text>
</comment>
<name>A0AAV8ZV86_ACOGR</name>
<sequence>MEEIEWRQKSKALWLKAGDNNTKFFHQAVSQHRRVNHILKIQIGDSLWEEPEEIRSNLTTHFKRSFRKRRGWKPSWEDPELPRLSPEQLALLEAPFGEIEIFEAIAKAEGDKAPGPDGFSLSFFQRYWSIVKHDVVAMFEEFYAGSQSVGCLNSSNFVLIQKRREQRGWRTLDRFAWLTGPT</sequence>
<dbReference type="AlphaFoldDB" id="A0AAV8ZV86"/>
<gene>
    <name evidence="1" type="ORF">QJS04_geneDACA024456</name>
</gene>
<reference evidence="1" key="1">
    <citation type="journal article" date="2023" name="Nat. Commun.">
        <title>Diploid and tetraploid genomes of Acorus and the evolution of monocots.</title>
        <authorList>
            <person name="Ma L."/>
            <person name="Liu K.W."/>
            <person name="Li Z."/>
            <person name="Hsiao Y.Y."/>
            <person name="Qi Y."/>
            <person name="Fu T."/>
            <person name="Tang G.D."/>
            <person name="Zhang D."/>
            <person name="Sun W.H."/>
            <person name="Liu D.K."/>
            <person name="Li Y."/>
            <person name="Chen G.Z."/>
            <person name="Liu X.D."/>
            <person name="Liao X.Y."/>
            <person name="Jiang Y.T."/>
            <person name="Yu X."/>
            <person name="Hao Y."/>
            <person name="Huang J."/>
            <person name="Zhao X.W."/>
            <person name="Ke S."/>
            <person name="Chen Y.Y."/>
            <person name="Wu W.L."/>
            <person name="Hsu J.L."/>
            <person name="Lin Y.F."/>
            <person name="Huang M.D."/>
            <person name="Li C.Y."/>
            <person name="Huang L."/>
            <person name="Wang Z.W."/>
            <person name="Zhao X."/>
            <person name="Zhong W.Y."/>
            <person name="Peng D.H."/>
            <person name="Ahmad S."/>
            <person name="Lan S."/>
            <person name="Zhang J.S."/>
            <person name="Tsai W.C."/>
            <person name="Van de Peer Y."/>
            <person name="Liu Z.J."/>
        </authorList>
    </citation>
    <scope>NUCLEOTIDE SEQUENCE</scope>
    <source>
        <strain evidence="1">SCP</strain>
    </source>
</reference>
<accession>A0AAV8ZV86</accession>
<proteinExistence type="predicted"/>
<dbReference type="Proteomes" id="UP001179952">
    <property type="component" value="Unassembled WGS sequence"/>
</dbReference>